<dbReference type="STRING" id="1379270.GEMMAAP_16970"/>
<gene>
    <name evidence="4" type="ORF">GEMMAAP_16970</name>
</gene>
<dbReference type="GO" id="GO:0004553">
    <property type="term" value="F:hydrolase activity, hydrolyzing O-glycosyl compounds"/>
    <property type="evidence" value="ECO:0007669"/>
    <property type="project" value="InterPro"/>
</dbReference>
<dbReference type="AlphaFoldDB" id="A0A143BNF0"/>
<evidence type="ECO:0000259" key="3">
    <source>
        <dbReference type="Pfam" id="PF19313"/>
    </source>
</evidence>
<dbReference type="InterPro" id="IPR010502">
    <property type="entry name" value="Carb-bd_dom_fam9"/>
</dbReference>
<dbReference type="GO" id="GO:0016052">
    <property type="term" value="P:carbohydrate catabolic process"/>
    <property type="evidence" value="ECO:0007669"/>
    <property type="project" value="InterPro"/>
</dbReference>
<dbReference type="EMBL" id="CP011454">
    <property type="protein sequence ID" value="AMW06020.1"/>
    <property type="molecule type" value="Genomic_DNA"/>
</dbReference>
<dbReference type="SUPFAM" id="SSF49344">
    <property type="entry name" value="CBD9-like"/>
    <property type="match status" value="1"/>
</dbReference>
<evidence type="ECO:0000313" key="5">
    <source>
        <dbReference type="Proteomes" id="UP000076404"/>
    </source>
</evidence>
<evidence type="ECO:0000259" key="2">
    <source>
        <dbReference type="Pfam" id="PF06452"/>
    </source>
</evidence>
<dbReference type="OrthoDB" id="9786766at2"/>
<proteinExistence type="predicted"/>
<protein>
    <submittedName>
        <fullName evidence="4">Uncharacterized protein</fullName>
    </submittedName>
</protein>
<dbReference type="CDD" id="cd09618">
    <property type="entry name" value="CBM9_like_2"/>
    <property type="match status" value="1"/>
</dbReference>
<reference evidence="4 5" key="2">
    <citation type="journal article" date="2016" name="Environ. Microbiol. Rep.">
        <title>Metagenomic evidence for the presence of phototrophic Gemmatimonadetes bacteria in diverse environments.</title>
        <authorList>
            <person name="Zeng Y."/>
            <person name="Baumbach J."/>
            <person name="Barbosa E.G."/>
            <person name="Azevedo V."/>
            <person name="Zhang C."/>
            <person name="Koblizek M."/>
        </authorList>
    </citation>
    <scope>NUCLEOTIDE SEQUENCE [LARGE SCALE GENOMIC DNA]</scope>
    <source>
        <strain evidence="4 5">AP64</strain>
    </source>
</reference>
<name>A0A143BNF0_9BACT</name>
<accession>A0A143BNF0</accession>
<evidence type="ECO:0000313" key="4">
    <source>
        <dbReference type="EMBL" id="AMW06020.1"/>
    </source>
</evidence>
<feature type="region of interest" description="Disordered" evidence="1">
    <location>
        <begin position="18"/>
        <end position="55"/>
    </location>
</feature>
<dbReference type="GO" id="GO:0030246">
    <property type="term" value="F:carbohydrate binding"/>
    <property type="evidence" value="ECO:0007669"/>
    <property type="project" value="InterPro"/>
</dbReference>
<sequence>MLLVPLLLQIAAAPLPQSLTGEPHGYPTSAPSVVTGKAAPGPVFAPRAPKIDGRDDDEIWQTVDPITRFRQFDPTEDGEPTFRTEARIAYDTRNLYVLVRNYDPRPDSILAVLQRRDGMSLSDDVVIGIDSYNDKRTGYMFRLSAAGTMADGYVFNDGEEDWGWNAVWEGSSRVDSLGWIAEFRVPLSQLRYVPRGDNTFGILVMRRVARTGERTAYPLFRRSRTGHVSQWAATSGFSALPAPRRMEIMPYTVGRYGASPRGDGTPRNAAKAQAGADVKLGLTSNVTLDAAVNPDFGQVEADPGVLNLSAFEQFFAERRPFFLEGSGIFRYDIDCNDGSCTGLFYSRRIGRTPQLRGRYGDAASPLQSQIVGAAKVTGRLKNGLSIGVIDAVTNREQGTLQRTIEPQTNYAVVRLQQDLAGGNSGVGFMLTNTARQTDQWTRDVLRNTAWTGGLDARHRFAGNRWQLSGQLAGSRVGGTAAAIAATQRSLVHLYQRGDAEHLSYDSTRTTMSGWMAQGSLNKQGGGITRMNVSTWYIAPGFEINDVGFRTRSDEMGASAWMGIRPVKPIGIFRQGQLNLNGWGFANTSGMLLGNGGNVNGWGELKSFWSVNAGVGVNNVVRSFSDRDARGGPALFVPQRLNTWAGISGDRRRSVSPQINAFAGRRFDGLGSNWQVGGGAQLRVGSQFNGSVNLSYSRNIDDQQWYGNFVDAGVPAYTFARLYQSTSSVTMRLNYTVTPTLSVESYVQPFVSTGRYTDWRAIDNGAAEDRDERFRPYTARGTPAGFRFGQLRTNNVVRWEYRPGSVLFFVWAQGRDAYDGNAERFDVTRGYSDVFSRRPENVFLIKASYWLGR</sequence>
<dbReference type="Gene3D" id="2.60.40.1190">
    <property type="match status" value="1"/>
</dbReference>
<dbReference type="RefSeq" id="WP_026848245.1">
    <property type="nucleotide sequence ID" value="NZ_CP011454.1"/>
</dbReference>
<feature type="domain" description="DUF5916" evidence="3">
    <location>
        <begin position="243"/>
        <end position="850"/>
    </location>
</feature>
<dbReference type="KEGG" id="gph:GEMMAAP_16970"/>
<reference evidence="4 5" key="1">
    <citation type="journal article" date="2014" name="Proc. Natl. Acad. Sci. U.S.A.">
        <title>Functional type 2 photosynthetic reaction centers found in the rare bacterial phylum Gemmatimonadetes.</title>
        <authorList>
            <person name="Zeng Y."/>
            <person name="Feng F."/>
            <person name="Medova H."/>
            <person name="Dean J."/>
            <person name="Koblizek M."/>
        </authorList>
    </citation>
    <scope>NUCLEOTIDE SEQUENCE [LARGE SCALE GENOMIC DNA]</scope>
    <source>
        <strain evidence="4 5">AP64</strain>
    </source>
</reference>
<dbReference type="InterPro" id="IPR045670">
    <property type="entry name" value="DUF5916"/>
</dbReference>
<keyword evidence="5" id="KW-1185">Reference proteome</keyword>
<dbReference type="Pfam" id="PF19313">
    <property type="entry name" value="DUF5916"/>
    <property type="match status" value="1"/>
</dbReference>
<dbReference type="eggNOG" id="COG2091">
    <property type="taxonomic scope" value="Bacteria"/>
</dbReference>
<organism evidence="4 5">
    <name type="scientific">Gemmatimonas phototrophica</name>
    <dbReference type="NCBI Taxonomy" id="1379270"/>
    <lineage>
        <taxon>Bacteria</taxon>
        <taxon>Pseudomonadati</taxon>
        <taxon>Gemmatimonadota</taxon>
        <taxon>Gemmatimonadia</taxon>
        <taxon>Gemmatimonadales</taxon>
        <taxon>Gemmatimonadaceae</taxon>
        <taxon>Gemmatimonas</taxon>
    </lineage>
</organism>
<feature type="domain" description="Carbohydrate-binding" evidence="2">
    <location>
        <begin position="51"/>
        <end position="204"/>
    </location>
</feature>
<evidence type="ECO:0000256" key="1">
    <source>
        <dbReference type="SAM" id="MobiDB-lite"/>
    </source>
</evidence>
<dbReference type="Pfam" id="PF06452">
    <property type="entry name" value="CBM9_1"/>
    <property type="match status" value="1"/>
</dbReference>
<dbReference type="Proteomes" id="UP000076404">
    <property type="component" value="Chromosome"/>
</dbReference>